<dbReference type="PANTHER" id="PTHR24148:SF64">
    <property type="entry name" value="HETEROKARYON INCOMPATIBILITY DOMAIN-CONTAINING PROTEIN"/>
    <property type="match status" value="1"/>
</dbReference>
<organism evidence="2 3">
    <name type="scientific">Microthyrium microscopicum</name>
    <dbReference type="NCBI Taxonomy" id="703497"/>
    <lineage>
        <taxon>Eukaryota</taxon>
        <taxon>Fungi</taxon>
        <taxon>Dikarya</taxon>
        <taxon>Ascomycota</taxon>
        <taxon>Pezizomycotina</taxon>
        <taxon>Dothideomycetes</taxon>
        <taxon>Dothideomycetes incertae sedis</taxon>
        <taxon>Microthyriales</taxon>
        <taxon>Microthyriaceae</taxon>
        <taxon>Microthyrium</taxon>
    </lineage>
</organism>
<evidence type="ECO:0000313" key="3">
    <source>
        <dbReference type="Proteomes" id="UP000799302"/>
    </source>
</evidence>
<dbReference type="InterPro" id="IPR010730">
    <property type="entry name" value="HET"/>
</dbReference>
<evidence type="ECO:0000259" key="1">
    <source>
        <dbReference type="Pfam" id="PF06985"/>
    </source>
</evidence>
<dbReference type="OrthoDB" id="2157530at2759"/>
<dbReference type="PANTHER" id="PTHR24148">
    <property type="entry name" value="ANKYRIN REPEAT DOMAIN-CONTAINING PROTEIN 39 HOMOLOG-RELATED"/>
    <property type="match status" value="1"/>
</dbReference>
<dbReference type="Pfam" id="PF06985">
    <property type="entry name" value="HET"/>
    <property type="match status" value="1"/>
</dbReference>
<evidence type="ECO:0000313" key="2">
    <source>
        <dbReference type="EMBL" id="KAF2675041.1"/>
    </source>
</evidence>
<accession>A0A6A6UUD7</accession>
<feature type="domain" description="Heterokaryon incompatibility" evidence="1">
    <location>
        <begin position="80"/>
        <end position="190"/>
    </location>
</feature>
<reference evidence="2" key="1">
    <citation type="journal article" date="2020" name="Stud. Mycol.">
        <title>101 Dothideomycetes genomes: a test case for predicting lifestyles and emergence of pathogens.</title>
        <authorList>
            <person name="Haridas S."/>
            <person name="Albert R."/>
            <person name="Binder M."/>
            <person name="Bloem J."/>
            <person name="Labutti K."/>
            <person name="Salamov A."/>
            <person name="Andreopoulos B."/>
            <person name="Baker S."/>
            <person name="Barry K."/>
            <person name="Bills G."/>
            <person name="Bluhm B."/>
            <person name="Cannon C."/>
            <person name="Castanera R."/>
            <person name="Culley D."/>
            <person name="Daum C."/>
            <person name="Ezra D."/>
            <person name="Gonzalez J."/>
            <person name="Henrissat B."/>
            <person name="Kuo A."/>
            <person name="Liang C."/>
            <person name="Lipzen A."/>
            <person name="Lutzoni F."/>
            <person name="Magnuson J."/>
            <person name="Mondo S."/>
            <person name="Nolan M."/>
            <person name="Ohm R."/>
            <person name="Pangilinan J."/>
            <person name="Park H.-J."/>
            <person name="Ramirez L."/>
            <person name="Alfaro M."/>
            <person name="Sun H."/>
            <person name="Tritt A."/>
            <person name="Yoshinaga Y."/>
            <person name="Zwiers L.-H."/>
            <person name="Turgeon B."/>
            <person name="Goodwin S."/>
            <person name="Spatafora J."/>
            <person name="Crous P."/>
            <person name="Grigoriev I."/>
        </authorList>
    </citation>
    <scope>NUCLEOTIDE SEQUENCE</scope>
    <source>
        <strain evidence="2">CBS 115976</strain>
    </source>
</reference>
<protein>
    <recommendedName>
        <fullName evidence="1">Heterokaryon incompatibility domain-containing protein</fullName>
    </recommendedName>
</protein>
<dbReference type="Proteomes" id="UP000799302">
    <property type="component" value="Unassembled WGS sequence"/>
</dbReference>
<proteinExistence type="predicted"/>
<name>A0A6A6UUD7_9PEZI</name>
<dbReference type="EMBL" id="MU004230">
    <property type="protein sequence ID" value="KAF2675041.1"/>
    <property type="molecule type" value="Genomic_DNA"/>
</dbReference>
<dbReference type="AlphaFoldDB" id="A0A6A6UUD7"/>
<keyword evidence="3" id="KW-1185">Reference proteome</keyword>
<dbReference type="InterPro" id="IPR052895">
    <property type="entry name" value="HetReg/Transcr_Mod"/>
</dbReference>
<gene>
    <name evidence="2" type="ORF">BT63DRAFT_27130</name>
</gene>
<sequence length="227" mass="25443">MSGVSYRTLDEGAKEVRLLIIEDKVEDDNATVSPLLRCHLVKTSLHLYSSEGAIVPGGPPEGHSYASEEIISRGWTDTPFQALSYVWGDPTPVSEIEIDGRFCKISQNLSQALLSIYDNTAFRVIWADAVSINQQDNEEKSWQVQQMVHIYSRAESVLSWLGVGDTNSTLAMQQLNNLGRDLTISKWKFTGTESMKNKISEEHNQVGVKYTEDSSTWRALITLTERS</sequence>